<organism evidence="1 2">
    <name type="scientific">Defluviimonas salinarum</name>
    <dbReference type="NCBI Taxonomy" id="2992147"/>
    <lineage>
        <taxon>Bacteria</taxon>
        <taxon>Pseudomonadati</taxon>
        <taxon>Pseudomonadota</taxon>
        <taxon>Alphaproteobacteria</taxon>
        <taxon>Rhodobacterales</taxon>
        <taxon>Paracoccaceae</taxon>
        <taxon>Albidovulum</taxon>
    </lineage>
</organism>
<dbReference type="Proteomes" id="UP001207582">
    <property type="component" value="Unassembled WGS sequence"/>
</dbReference>
<proteinExistence type="predicted"/>
<protein>
    <recommendedName>
        <fullName evidence="3">DUF2946 domain-containing protein</fullName>
    </recommendedName>
</protein>
<dbReference type="RefSeq" id="WP_264772508.1">
    <property type="nucleotide sequence ID" value="NZ_JAPDOG010000013.1"/>
</dbReference>
<gene>
    <name evidence="1" type="ORF">OM960_14910</name>
</gene>
<evidence type="ECO:0008006" key="3">
    <source>
        <dbReference type="Google" id="ProtNLM"/>
    </source>
</evidence>
<comment type="caution">
    <text evidence="1">The sequence shown here is derived from an EMBL/GenBank/DDBJ whole genome shotgun (WGS) entry which is preliminary data.</text>
</comment>
<dbReference type="EMBL" id="JAPDOG010000013">
    <property type="protein sequence ID" value="MCW3782876.1"/>
    <property type="molecule type" value="Genomic_DNA"/>
</dbReference>
<evidence type="ECO:0000313" key="2">
    <source>
        <dbReference type="Proteomes" id="UP001207582"/>
    </source>
</evidence>
<keyword evidence="2" id="KW-1185">Reference proteome</keyword>
<name>A0ABT3J5E9_9RHOB</name>
<accession>A0ABT3J5E9</accession>
<reference evidence="1 2" key="1">
    <citation type="submission" date="2022-10" db="EMBL/GenBank/DDBJ databases">
        <title>Defluviimonas sp. CAU 1641 isolated from mud.</title>
        <authorList>
            <person name="Kim W."/>
        </authorList>
    </citation>
    <scope>NUCLEOTIDE SEQUENCE [LARGE SCALE GENOMIC DNA]</scope>
    <source>
        <strain evidence="1 2">CAU 1641</strain>
    </source>
</reference>
<sequence length="117" mass="12345">MRIRLQDSGSEGPRLRAALLLALVAALLFATVADAFHLHEVHASATQLHMERAGADDGSGQAIGAPDCGIHPGCSAALIPDISTMADVVLIGVREPMTRRERPSVAEGEPYHPPIFS</sequence>
<evidence type="ECO:0000313" key="1">
    <source>
        <dbReference type="EMBL" id="MCW3782876.1"/>
    </source>
</evidence>